<dbReference type="Proteomes" id="UP000199529">
    <property type="component" value="Unassembled WGS sequence"/>
</dbReference>
<reference evidence="4" key="1">
    <citation type="submission" date="2016-10" db="EMBL/GenBank/DDBJ databases">
        <authorList>
            <person name="Varghese N."/>
            <person name="Submissions S."/>
        </authorList>
    </citation>
    <scope>NUCLEOTIDE SEQUENCE [LARGE SCALE GENOMIC DNA]</scope>
    <source>
        <strain evidence="4">CGMCC 4.3530</strain>
    </source>
</reference>
<feature type="region of interest" description="Disordered" evidence="1">
    <location>
        <begin position="1"/>
        <end position="24"/>
    </location>
</feature>
<dbReference type="PANTHER" id="PTHR43102:SF2">
    <property type="entry name" value="GAF DOMAIN-CONTAINING PROTEIN"/>
    <property type="match status" value="1"/>
</dbReference>
<dbReference type="Pfam" id="PF01590">
    <property type="entry name" value="GAF"/>
    <property type="match status" value="1"/>
</dbReference>
<evidence type="ECO:0000256" key="1">
    <source>
        <dbReference type="SAM" id="MobiDB-lite"/>
    </source>
</evidence>
<accession>A0A1H3G666</accession>
<name>A0A1H3G666_9PSEU</name>
<keyword evidence="4" id="KW-1185">Reference proteome</keyword>
<protein>
    <submittedName>
        <fullName evidence="3">GAF domain-containing protein</fullName>
    </submittedName>
</protein>
<sequence>MKTMSIRGLGAPPDDPEKAAGEEAARQHRLRALGITAQPDREFDEIAHGLARALGTPHAMVNVFLDQTQVFIGLHTPSMQHSLVLHDTARMSRIMSRDKGFCPLTVRRRVPLAIKNVFGVPLFASNDVVDRFQVQTYLGAPLIDHTGTALGTTCVVGNEPRDWQQSHVELIKSTARDVLDLMYQRRQR</sequence>
<dbReference type="AlphaFoldDB" id="A0A1H3G666"/>
<evidence type="ECO:0000259" key="2">
    <source>
        <dbReference type="Pfam" id="PF01590"/>
    </source>
</evidence>
<evidence type="ECO:0000313" key="3">
    <source>
        <dbReference type="EMBL" id="SDX98842.1"/>
    </source>
</evidence>
<dbReference type="InterPro" id="IPR003018">
    <property type="entry name" value="GAF"/>
</dbReference>
<dbReference type="EMBL" id="FNOK01000018">
    <property type="protein sequence ID" value="SDX98842.1"/>
    <property type="molecule type" value="Genomic_DNA"/>
</dbReference>
<dbReference type="SUPFAM" id="SSF55781">
    <property type="entry name" value="GAF domain-like"/>
    <property type="match status" value="1"/>
</dbReference>
<evidence type="ECO:0000313" key="4">
    <source>
        <dbReference type="Proteomes" id="UP000199529"/>
    </source>
</evidence>
<dbReference type="InterPro" id="IPR029016">
    <property type="entry name" value="GAF-like_dom_sf"/>
</dbReference>
<feature type="compositionally biased region" description="Basic and acidic residues" evidence="1">
    <location>
        <begin position="15"/>
        <end position="24"/>
    </location>
</feature>
<dbReference type="Gene3D" id="3.30.450.40">
    <property type="match status" value="1"/>
</dbReference>
<dbReference type="PANTHER" id="PTHR43102">
    <property type="entry name" value="SLR1143 PROTEIN"/>
    <property type="match status" value="1"/>
</dbReference>
<dbReference type="STRING" id="418495.SAMN05216215_101865"/>
<proteinExistence type="predicted"/>
<feature type="domain" description="GAF" evidence="2">
    <location>
        <begin position="40"/>
        <end position="177"/>
    </location>
</feature>
<organism evidence="3 4">
    <name type="scientific">Saccharopolyspora shandongensis</name>
    <dbReference type="NCBI Taxonomy" id="418495"/>
    <lineage>
        <taxon>Bacteria</taxon>
        <taxon>Bacillati</taxon>
        <taxon>Actinomycetota</taxon>
        <taxon>Actinomycetes</taxon>
        <taxon>Pseudonocardiales</taxon>
        <taxon>Pseudonocardiaceae</taxon>
        <taxon>Saccharopolyspora</taxon>
    </lineage>
</organism>
<gene>
    <name evidence="3" type="ORF">SAMN05216215_101865</name>
</gene>